<dbReference type="PANTHER" id="PTHR23088">
    <property type="entry name" value="NITRILASE-RELATED"/>
    <property type="match status" value="1"/>
</dbReference>
<comment type="caution">
    <text evidence="4">The sequence shown here is derived from an EMBL/GenBank/DDBJ whole genome shotgun (WGS) entry which is preliminary data.</text>
</comment>
<sequence>MTTTLTVAAIQLTSTNCWQDNLNQVKQLVAAAVNDGARLVVLPENVFLFNGKGMRDLAESPDQAALFEEMRGLAIKHAIYLVVGSHPSLLRPNGDKVSDRRVRQTCWVIRPDGCLLERYDKIHLFDVTVNDKAASYKESDVIGLGELALKVVEVDGFKVGLSICYDLRFPELYRALVTLGAEILLVPAAFTYVTGKAHWSILLAARAIENQCYVLGVGQCGWHNETRQTYGNSALYSPWGECLANLGEAPSYFVFAVDKQQISESRQKMPCFSHRRLI</sequence>
<evidence type="ECO:0000259" key="3">
    <source>
        <dbReference type="PROSITE" id="PS50263"/>
    </source>
</evidence>
<evidence type="ECO:0000256" key="2">
    <source>
        <dbReference type="ARBA" id="ARBA00022801"/>
    </source>
</evidence>
<proteinExistence type="inferred from homology"/>
<dbReference type="CDD" id="cd07572">
    <property type="entry name" value="nit"/>
    <property type="match status" value="1"/>
</dbReference>
<evidence type="ECO:0000313" key="5">
    <source>
        <dbReference type="Proteomes" id="UP001431181"/>
    </source>
</evidence>
<evidence type="ECO:0000256" key="1">
    <source>
        <dbReference type="ARBA" id="ARBA00010613"/>
    </source>
</evidence>
<dbReference type="SUPFAM" id="SSF56317">
    <property type="entry name" value="Carbon-nitrogen hydrolase"/>
    <property type="match status" value="1"/>
</dbReference>
<dbReference type="InterPro" id="IPR045254">
    <property type="entry name" value="Nit1/2_C-N_Hydrolase"/>
</dbReference>
<keyword evidence="5" id="KW-1185">Reference proteome</keyword>
<dbReference type="InterPro" id="IPR001110">
    <property type="entry name" value="UPF0012_CS"/>
</dbReference>
<protein>
    <submittedName>
        <fullName evidence="4">Carbon-nitrogen hydrolase family protein</fullName>
    </submittedName>
</protein>
<dbReference type="GO" id="GO:0016787">
    <property type="term" value="F:hydrolase activity"/>
    <property type="evidence" value="ECO:0007669"/>
    <property type="project" value="UniProtKB-KW"/>
</dbReference>
<dbReference type="InterPro" id="IPR003010">
    <property type="entry name" value="C-N_Hydrolase"/>
</dbReference>
<dbReference type="InterPro" id="IPR036526">
    <property type="entry name" value="C-N_Hydrolase_sf"/>
</dbReference>
<dbReference type="PANTHER" id="PTHR23088:SF27">
    <property type="entry name" value="DEAMINATED GLUTATHIONE AMIDASE"/>
    <property type="match status" value="1"/>
</dbReference>
<dbReference type="RefSeq" id="WP_265217556.1">
    <property type="nucleotide sequence ID" value="NZ_JAPEUL010000004.1"/>
</dbReference>
<gene>
    <name evidence="4" type="ORF">ONZ52_04670</name>
</gene>
<name>A0ABT3KCT5_9GAMM</name>
<organism evidence="4 5">
    <name type="scientific">Marinomonas rhodophyticola</name>
    <dbReference type="NCBI Taxonomy" id="2992803"/>
    <lineage>
        <taxon>Bacteria</taxon>
        <taxon>Pseudomonadati</taxon>
        <taxon>Pseudomonadota</taxon>
        <taxon>Gammaproteobacteria</taxon>
        <taxon>Oceanospirillales</taxon>
        <taxon>Oceanospirillaceae</taxon>
        <taxon>Marinomonas</taxon>
    </lineage>
</organism>
<evidence type="ECO:0000313" key="4">
    <source>
        <dbReference type="EMBL" id="MCW4628347.1"/>
    </source>
</evidence>
<dbReference type="PROSITE" id="PS01227">
    <property type="entry name" value="UPF0012"/>
    <property type="match status" value="1"/>
</dbReference>
<dbReference type="Pfam" id="PF00795">
    <property type="entry name" value="CN_hydrolase"/>
    <property type="match status" value="1"/>
</dbReference>
<reference evidence="4" key="1">
    <citation type="submission" date="2022-11" db="EMBL/GenBank/DDBJ databases">
        <title>Marinomonas sp. nov., isolated from marine algae.</title>
        <authorList>
            <person name="Choi D.G."/>
            <person name="Kim J.M."/>
            <person name="Lee J.K."/>
            <person name="Baek J.H."/>
            <person name="Jeon C.O."/>
        </authorList>
    </citation>
    <scope>NUCLEOTIDE SEQUENCE</scope>
    <source>
        <strain evidence="4">KJ51-3</strain>
    </source>
</reference>
<feature type="domain" description="CN hydrolase" evidence="3">
    <location>
        <begin position="5"/>
        <end position="259"/>
    </location>
</feature>
<accession>A0ABT3KCT5</accession>
<dbReference type="Gene3D" id="3.60.110.10">
    <property type="entry name" value="Carbon-nitrogen hydrolase"/>
    <property type="match status" value="1"/>
</dbReference>
<comment type="similarity">
    <text evidence="1">Belongs to the carbon-nitrogen hydrolase superfamily. NIT1/NIT2 family.</text>
</comment>
<keyword evidence="2 4" id="KW-0378">Hydrolase</keyword>
<dbReference type="EMBL" id="JAPEUL010000004">
    <property type="protein sequence ID" value="MCW4628347.1"/>
    <property type="molecule type" value="Genomic_DNA"/>
</dbReference>
<dbReference type="PROSITE" id="PS50263">
    <property type="entry name" value="CN_HYDROLASE"/>
    <property type="match status" value="1"/>
</dbReference>
<dbReference type="Proteomes" id="UP001431181">
    <property type="component" value="Unassembled WGS sequence"/>
</dbReference>